<dbReference type="InterPro" id="IPR036058">
    <property type="entry name" value="Kazal_dom_sf"/>
</dbReference>
<dbReference type="SUPFAM" id="SSF100895">
    <property type="entry name" value="Kazal-type serine protease inhibitors"/>
    <property type="match status" value="5"/>
</dbReference>
<dbReference type="InterPro" id="IPR050653">
    <property type="entry name" value="Prot_Inhib_GrowthFact_Antg"/>
</dbReference>
<keyword evidence="1" id="KW-0646">Protease inhibitor</keyword>
<gene>
    <name evidence="10" type="ORF">WUBG_07113</name>
</gene>
<dbReference type="PANTHER" id="PTHR10913:SF45">
    <property type="entry name" value="FOLLISTATIN, ISOFORM A-RELATED"/>
    <property type="match status" value="1"/>
</dbReference>
<feature type="domain" description="Laminin EGF-like" evidence="8">
    <location>
        <begin position="322"/>
        <end position="373"/>
    </location>
</feature>
<feature type="domain" description="Kazal-like" evidence="9">
    <location>
        <begin position="452"/>
        <end position="505"/>
    </location>
</feature>
<evidence type="ECO:0000256" key="4">
    <source>
        <dbReference type="ARBA" id="ARBA00023157"/>
    </source>
</evidence>
<keyword evidence="6 7" id="KW-0424">Laminin EGF-like domain</keyword>
<evidence type="ECO:0000256" key="1">
    <source>
        <dbReference type="ARBA" id="ARBA00022690"/>
    </source>
</evidence>
<evidence type="ECO:0000256" key="6">
    <source>
        <dbReference type="ARBA" id="ARBA00023292"/>
    </source>
</evidence>
<dbReference type="GO" id="GO:0048468">
    <property type="term" value="P:cell development"/>
    <property type="evidence" value="ECO:0007669"/>
    <property type="project" value="UniProtKB-ARBA"/>
</dbReference>
<protein>
    <submittedName>
        <fullName evidence="10">Kazal-type serine protease inhibitor domain-containing protein</fullName>
    </submittedName>
</protein>
<keyword evidence="3" id="KW-0722">Serine protease inhibitor</keyword>
<dbReference type="PROSITE" id="PS50027">
    <property type="entry name" value="EGF_LAM_2"/>
    <property type="match status" value="1"/>
</dbReference>
<proteinExistence type="predicted"/>
<dbReference type="SUPFAM" id="SSF57196">
    <property type="entry name" value="EGF/Laminin"/>
    <property type="match status" value="1"/>
</dbReference>
<reference evidence="11" key="1">
    <citation type="submission" date="2012-08" db="EMBL/GenBank/DDBJ databases">
        <title>The Genome Sequence of Wuchereria bancrofti.</title>
        <authorList>
            <person name="Nutman T.B."/>
            <person name="Fink D.L."/>
            <person name="Russ C."/>
            <person name="Young S."/>
            <person name="Zeng Q."/>
            <person name="Koehrsen M."/>
            <person name="Alvarado L."/>
            <person name="Berlin A."/>
            <person name="Chapman S.B."/>
            <person name="Chen Z."/>
            <person name="Freedman E."/>
            <person name="Gellesch M."/>
            <person name="Goldberg J."/>
            <person name="Griggs A."/>
            <person name="Gujja S."/>
            <person name="Heilman E.R."/>
            <person name="Heiman D."/>
            <person name="Hepburn T."/>
            <person name="Howarth C."/>
            <person name="Jen D."/>
            <person name="Larson L."/>
            <person name="Lewis B."/>
            <person name="Mehta T."/>
            <person name="Park D."/>
            <person name="Pearson M."/>
            <person name="Roberts A."/>
            <person name="Saif S."/>
            <person name="Shea T."/>
            <person name="Shenoy N."/>
            <person name="Sisk P."/>
            <person name="Stolte C."/>
            <person name="Sykes S."/>
            <person name="Walk T."/>
            <person name="White J."/>
            <person name="Yandava C."/>
            <person name="Haas B."/>
            <person name="Henn M.R."/>
            <person name="Nusbaum C."/>
            <person name="Birren B."/>
        </authorList>
    </citation>
    <scope>NUCLEOTIDE SEQUENCE [LARGE SCALE GENOMIC DNA]</scope>
    <source>
        <strain evidence="11">NA</strain>
    </source>
</reference>
<evidence type="ECO:0000259" key="8">
    <source>
        <dbReference type="PROSITE" id="PS50027"/>
    </source>
</evidence>
<feature type="domain" description="Kazal-like" evidence="9">
    <location>
        <begin position="40"/>
        <end position="93"/>
    </location>
</feature>
<dbReference type="Proteomes" id="UP000004810">
    <property type="component" value="Unassembled WGS sequence"/>
</dbReference>
<keyword evidence="2" id="KW-0677">Repeat</keyword>
<accession>J9EHL7</accession>
<dbReference type="InterPro" id="IPR002350">
    <property type="entry name" value="Kazal_dom"/>
</dbReference>
<dbReference type="CDD" id="cd00104">
    <property type="entry name" value="KAZAL_FS"/>
    <property type="match status" value="3"/>
</dbReference>
<feature type="domain" description="Kazal-like" evidence="9">
    <location>
        <begin position="109"/>
        <end position="164"/>
    </location>
</feature>
<evidence type="ECO:0000256" key="2">
    <source>
        <dbReference type="ARBA" id="ARBA00022737"/>
    </source>
</evidence>
<dbReference type="SMART" id="SM00280">
    <property type="entry name" value="KAZAL"/>
    <property type="match status" value="5"/>
</dbReference>
<comment type="caution">
    <text evidence="10">The sequence shown here is derived from an EMBL/GenBank/DDBJ whole genome shotgun (WGS) entry which is preliminary data.</text>
</comment>
<dbReference type="AlphaFoldDB" id="J9EHL7"/>
<evidence type="ECO:0000256" key="3">
    <source>
        <dbReference type="ARBA" id="ARBA00022900"/>
    </source>
</evidence>
<organism evidence="10 11">
    <name type="scientific">Wuchereria bancrofti</name>
    <dbReference type="NCBI Taxonomy" id="6293"/>
    <lineage>
        <taxon>Eukaryota</taxon>
        <taxon>Metazoa</taxon>
        <taxon>Ecdysozoa</taxon>
        <taxon>Nematoda</taxon>
        <taxon>Chromadorea</taxon>
        <taxon>Rhabditida</taxon>
        <taxon>Spirurina</taxon>
        <taxon>Spiruromorpha</taxon>
        <taxon>Filarioidea</taxon>
        <taxon>Onchocercidae</taxon>
        <taxon>Wuchereria</taxon>
    </lineage>
</organism>
<dbReference type="PROSITE" id="PS01248">
    <property type="entry name" value="EGF_LAM_1"/>
    <property type="match status" value="1"/>
</dbReference>
<dbReference type="FunFam" id="3.30.60.30:FF:000040">
    <property type="entry name" value="Agrin, putative"/>
    <property type="match status" value="1"/>
</dbReference>
<dbReference type="Pfam" id="PF07648">
    <property type="entry name" value="Kazal_2"/>
    <property type="match status" value="4"/>
</dbReference>
<dbReference type="SMART" id="SM00180">
    <property type="entry name" value="EGF_Lam"/>
    <property type="match status" value="2"/>
</dbReference>
<dbReference type="EMBL" id="ADBV01003216">
    <property type="protein sequence ID" value="EJW81976.1"/>
    <property type="molecule type" value="Genomic_DNA"/>
</dbReference>
<comment type="caution">
    <text evidence="7">Lacks conserved residue(s) required for the propagation of feature annotation.</text>
</comment>
<dbReference type="Pfam" id="PF00053">
    <property type="entry name" value="EGF_laminin"/>
    <property type="match status" value="2"/>
</dbReference>
<keyword evidence="5" id="KW-0325">Glycoprotein</keyword>
<feature type="domain" description="Kazal-like" evidence="9">
    <location>
        <begin position="177"/>
        <end position="231"/>
    </location>
</feature>
<evidence type="ECO:0000256" key="5">
    <source>
        <dbReference type="ARBA" id="ARBA00023180"/>
    </source>
</evidence>
<dbReference type="CDD" id="cd00055">
    <property type="entry name" value="EGF_Lam"/>
    <property type="match status" value="2"/>
</dbReference>
<dbReference type="GO" id="GO:0005576">
    <property type="term" value="C:extracellular region"/>
    <property type="evidence" value="ECO:0007669"/>
    <property type="project" value="TreeGrafter"/>
</dbReference>
<feature type="disulfide bond" evidence="7">
    <location>
        <begin position="342"/>
        <end position="351"/>
    </location>
</feature>
<evidence type="ECO:0000259" key="9">
    <source>
        <dbReference type="PROSITE" id="PS51465"/>
    </source>
</evidence>
<evidence type="ECO:0000313" key="10">
    <source>
        <dbReference type="EMBL" id="EJW81976.1"/>
    </source>
</evidence>
<dbReference type="Gene3D" id="2.170.300.10">
    <property type="entry name" value="Tie2 ligand-binding domain superfamily"/>
    <property type="match status" value="1"/>
</dbReference>
<keyword evidence="4 7" id="KW-1015">Disulfide bond</keyword>
<sequence length="593" mass="65023">MRRSACMSKIQNAVRHAGPCGFGVCAGYDGCRPFEVCIDRDGHPVCECEACDSQLNEVCASDGITYANECKMRLESCLTNKFIYQKYSGVCDGCVNVHCEFYAICVSDEAGGGSCRCPNQCAYDDSGIVCATDGVTYLSECHMRQAACQQQKFIVIAFRGPCDSCSNIACLDEQQCEESICSCPSSCPNTTENSTVCGTDGILYPSKCHLKMAICHSGSEISVQNLNNCKQTLPKIGEFSVMSRCDQQSCFFWEICAVLTENRCMFCDFNCSARNDMGAICGFCSDGETYNSTCFMDLASCKQQKPIYQMTQIHLCHYYDECSCNRVGSYSNMCDQHGQCRCLPGVSGRKCDHCASGFWGLHLIAKGALGCQPCGCSVFGSSRFDCEQSSGRCQCKSDSYGIKCDACDPDSVLTSSGCLKRAEFHAPKDCNELRCHHGAVCLIASSGMPICKCSKQCSLDHLGIVAEMTICGSDGNTYDNICELQQFACLHQLDLVPSTLGICSQDGSDGNSEMQRRRERKLDTMPILGNLCVDDTDCHVFNTYCGQVNFLGLKNCKCREGFLPSKDMTQCIQGKRVFFILLPDVNQCFQNKL</sequence>
<dbReference type="PROSITE" id="PS51465">
    <property type="entry name" value="KAZAL_2"/>
    <property type="match status" value="4"/>
</dbReference>
<dbReference type="FunFam" id="2.10.25.10:FF:000011">
    <property type="entry name" value="Cadherin EGF LAG seven-pass G-type receptor"/>
    <property type="match status" value="1"/>
</dbReference>
<evidence type="ECO:0000313" key="11">
    <source>
        <dbReference type="Proteomes" id="UP000004810"/>
    </source>
</evidence>
<name>J9EHL7_WUCBA</name>
<feature type="disulfide bond" evidence="7">
    <location>
        <begin position="322"/>
        <end position="334"/>
    </location>
</feature>
<evidence type="ECO:0000256" key="7">
    <source>
        <dbReference type="PROSITE-ProRule" id="PRU00460"/>
    </source>
</evidence>
<dbReference type="PANTHER" id="PTHR10913">
    <property type="entry name" value="FOLLISTATIN-RELATED"/>
    <property type="match status" value="1"/>
</dbReference>
<dbReference type="InterPro" id="IPR002049">
    <property type="entry name" value="LE_dom"/>
</dbReference>
<dbReference type="Gene3D" id="3.30.60.30">
    <property type="match status" value="5"/>
</dbReference>